<keyword evidence="2" id="KW-0067">ATP-binding</keyword>
<feature type="domain" description="HTH luxR-type" evidence="4">
    <location>
        <begin position="948"/>
        <end position="1011"/>
    </location>
</feature>
<evidence type="ECO:0000256" key="2">
    <source>
        <dbReference type="ARBA" id="ARBA00022840"/>
    </source>
</evidence>
<protein>
    <submittedName>
        <fullName evidence="5">AAA family ATPase</fullName>
    </submittedName>
</protein>
<dbReference type="Gene3D" id="1.10.10.10">
    <property type="entry name" value="Winged helix-like DNA-binding domain superfamily/Winged helix DNA-binding domain"/>
    <property type="match status" value="1"/>
</dbReference>
<dbReference type="InterPro" id="IPR036388">
    <property type="entry name" value="WH-like_DNA-bd_sf"/>
</dbReference>
<proteinExistence type="predicted"/>
<sequence length="1011" mass="105327">MAGTGVAEPELTTTTPVRVGHGDEIARLHDELDRVRRGRAARVLLTGEAGIGTTTLADAFCAQLAGTHDDAVVVRMTPAEAVPARAATPVAFAAVDQLARALDAQTAGPRTTAARSAMALHDAVLAMRRPLAGDRPRPVVLALHDLQHVDPASAEVLTDLLRRLHAGGILVLATATEPARLPEGTRAWWPRLFAPDAVGGELPGRRPTEVRTVTVGGLDPRAVAALVATRRPAAPVPGLVVAERLAAATGGHPVHLELLLRQVPDEVLAGTAPPPPPRSLATEVAGALEGLPPGTRRLLGALAVVGEPATVALLEQVAESDPGSTAPETVDAAVEAGLVVATADGPTLVLRFVHRLVRDAVYRRQSPGRIAQLHCTAGFVVGGRTALAHAVAGAAGRPYPAMADALEESARAEVADHDEAATRLLWAAELSAVGADRQARLLEAGVRLVRSGAVARLRELEPELRQARACAARDLALGVLASEACDPDAHVVLQAAVDDADGPDDVLALAAVRLGYDHVQHGRGARAVEVVARVPSLSDDPRVLEEAAVVEASGRAQQWGPAAGLDVLTDRLAGAYGPDPAIVAGRLNLADGRIVEAYARLHEGLDRIRGGTATTMGRLVHLYLAEAAFRLGRWDEAEAEARVGATTDAEPGAAWIGPSARATWATIVAVRGGAEAQAHLDRARADLGRSPHALGLFTVTVGEALVAHAQGDAERAHRLLTGLADDPVPPLLSSPTAPWRALQAEAALDVGWVTVADQIVHGWPVGGTPLWFVLARHRLLARMAEARGDIDGARTIYRGALDLVAADPEGASTCPVEVGALHAAAGALARRQGWTTAAEDLAAARRLFAALGAQRWVVAVDAEIDAGVPGVYGPPSETRGSERPTATTDDLVEGLLADDEQPDEGRAAQLAHGEPATTGPMLPQTTPVPVRRTPDTLPAASVEAVSAASADHHTLTPREREVVKLVAQGLTSREVAAALYVTPKAISYHLGNVFAKLGVTSRRQLWGRTFE</sequence>
<evidence type="ECO:0000313" key="5">
    <source>
        <dbReference type="EMBL" id="MEJ2866531.1"/>
    </source>
</evidence>
<dbReference type="SUPFAM" id="SSF52540">
    <property type="entry name" value="P-loop containing nucleoside triphosphate hydrolases"/>
    <property type="match status" value="1"/>
</dbReference>
<organism evidence="5 6">
    <name type="scientific">Actinomycetospora aurantiaca</name>
    <dbReference type="NCBI Taxonomy" id="3129233"/>
    <lineage>
        <taxon>Bacteria</taxon>
        <taxon>Bacillati</taxon>
        <taxon>Actinomycetota</taxon>
        <taxon>Actinomycetes</taxon>
        <taxon>Pseudonocardiales</taxon>
        <taxon>Pseudonocardiaceae</taxon>
        <taxon>Actinomycetospora</taxon>
    </lineage>
</organism>
<comment type="caution">
    <text evidence="5">The sequence shown here is derived from an EMBL/GenBank/DDBJ whole genome shotgun (WGS) entry which is preliminary data.</text>
</comment>
<dbReference type="CDD" id="cd06170">
    <property type="entry name" value="LuxR_C_like"/>
    <property type="match status" value="1"/>
</dbReference>
<gene>
    <name evidence="5" type="ORF">WCD74_02055</name>
</gene>
<accession>A0ABU8MH33</accession>
<dbReference type="InterPro" id="IPR016032">
    <property type="entry name" value="Sig_transdc_resp-reg_C-effctor"/>
</dbReference>
<reference evidence="5 6" key="1">
    <citation type="submission" date="2024-03" db="EMBL/GenBank/DDBJ databases">
        <title>Actinomycetospora sp. OC33-EN08, a novel actinomycete isolated from wild orchid (Aerides multiflora).</title>
        <authorList>
            <person name="Suriyachadkun C."/>
        </authorList>
    </citation>
    <scope>NUCLEOTIDE SEQUENCE [LARGE SCALE GENOMIC DNA]</scope>
    <source>
        <strain evidence="5 6">OC33-EN08</strain>
    </source>
</reference>
<dbReference type="PANTHER" id="PTHR16305:SF35">
    <property type="entry name" value="TRANSCRIPTIONAL ACTIVATOR DOMAIN"/>
    <property type="match status" value="1"/>
</dbReference>
<dbReference type="InterPro" id="IPR000792">
    <property type="entry name" value="Tscrpt_reg_LuxR_C"/>
</dbReference>
<dbReference type="Gene3D" id="3.40.50.300">
    <property type="entry name" value="P-loop containing nucleotide triphosphate hydrolases"/>
    <property type="match status" value="1"/>
</dbReference>
<evidence type="ECO:0000256" key="1">
    <source>
        <dbReference type="ARBA" id="ARBA00022741"/>
    </source>
</evidence>
<dbReference type="PROSITE" id="PS50043">
    <property type="entry name" value="HTH_LUXR_2"/>
    <property type="match status" value="1"/>
</dbReference>
<evidence type="ECO:0000313" key="6">
    <source>
        <dbReference type="Proteomes" id="UP001385809"/>
    </source>
</evidence>
<dbReference type="PRINTS" id="PR00038">
    <property type="entry name" value="HTHLUXR"/>
</dbReference>
<dbReference type="InterPro" id="IPR027417">
    <property type="entry name" value="P-loop_NTPase"/>
</dbReference>
<keyword evidence="1" id="KW-0547">Nucleotide-binding</keyword>
<dbReference type="InterPro" id="IPR041664">
    <property type="entry name" value="AAA_16"/>
</dbReference>
<dbReference type="EMBL" id="JBBEGN010000001">
    <property type="protein sequence ID" value="MEJ2866531.1"/>
    <property type="molecule type" value="Genomic_DNA"/>
</dbReference>
<dbReference type="InterPro" id="IPR011990">
    <property type="entry name" value="TPR-like_helical_dom_sf"/>
</dbReference>
<dbReference type="SMART" id="SM00421">
    <property type="entry name" value="HTH_LUXR"/>
    <property type="match status" value="1"/>
</dbReference>
<dbReference type="PANTHER" id="PTHR16305">
    <property type="entry name" value="TESTICULAR SOLUBLE ADENYLYL CYCLASE"/>
    <property type="match status" value="1"/>
</dbReference>
<evidence type="ECO:0000256" key="3">
    <source>
        <dbReference type="SAM" id="MobiDB-lite"/>
    </source>
</evidence>
<dbReference type="Pfam" id="PF00196">
    <property type="entry name" value="GerE"/>
    <property type="match status" value="1"/>
</dbReference>
<dbReference type="Proteomes" id="UP001385809">
    <property type="component" value="Unassembled WGS sequence"/>
</dbReference>
<dbReference type="Pfam" id="PF13191">
    <property type="entry name" value="AAA_16"/>
    <property type="match status" value="1"/>
</dbReference>
<dbReference type="Gene3D" id="1.25.40.10">
    <property type="entry name" value="Tetratricopeptide repeat domain"/>
    <property type="match status" value="1"/>
</dbReference>
<dbReference type="RefSeq" id="WP_337693152.1">
    <property type="nucleotide sequence ID" value="NZ_JBBEGN010000001.1"/>
</dbReference>
<dbReference type="SUPFAM" id="SSF46894">
    <property type="entry name" value="C-terminal effector domain of the bipartite response regulators"/>
    <property type="match status" value="1"/>
</dbReference>
<keyword evidence="6" id="KW-1185">Reference proteome</keyword>
<evidence type="ECO:0000259" key="4">
    <source>
        <dbReference type="PROSITE" id="PS50043"/>
    </source>
</evidence>
<name>A0ABU8MH33_9PSEU</name>
<feature type="region of interest" description="Disordered" evidence="3">
    <location>
        <begin position="903"/>
        <end position="929"/>
    </location>
</feature>